<evidence type="ECO:0000256" key="1">
    <source>
        <dbReference type="PROSITE-ProRule" id="PRU01248"/>
    </source>
</evidence>
<proteinExistence type="predicted"/>
<sequence>MPVVAFPGQPADPAHPATGVTTGVTTDQAVERFLASLITATTRSGYADTLARLIAVTGLGHPVAELTPEQYATVMERWHGAAAATWNRHLSALVSLAHSNIWPRPDAPRPNCRPRAATSTWPASAATSASARRPPPASPPNTIRQHADDLARIANRSVEQGLTALACTSCRRR</sequence>
<organism evidence="4 5">
    <name type="scientific">Nonomuraea purpurea</name>
    <dbReference type="NCBI Taxonomy" id="1849276"/>
    <lineage>
        <taxon>Bacteria</taxon>
        <taxon>Bacillati</taxon>
        <taxon>Actinomycetota</taxon>
        <taxon>Actinomycetes</taxon>
        <taxon>Streptosporangiales</taxon>
        <taxon>Streptosporangiaceae</taxon>
        <taxon>Nonomuraea</taxon>
    </lineage>
</organism>
<gene>
    <name evidence="4" type="ORF">ACFOY2_49785</name>
</gene>
<evidence type="ECO:0000259" key="3">
    <source>
        <dbReference type="PROSITE" id="PS51900"/>
    </source>
</evidence>
<keyword evidence="1" id="KW-0238">DNA-binding</keyword>
<dbReference type="EMBL" id="JBHSBI010000044">
    <property type="protein sequence ID" value="MFC4015382.1"/>
    <property type="molecule type" value="Genomic_DNA"/>
</dbReference>
<feature type="domain" description="Core-binding (CB)" evidence="3">
    <location>
        <begin position="24"/>
        <end position="101"/>
    </location>
</feature>
<feature type="region of interest" description="Disordered" evidence="2">
    <location>
        <begin position="103"/>
        <end position="143"/>
    </location>
</feature>
<evidence type="ECO:0000313" key="4">
    <source>
        <dbReference type="EMBL" id="MFC4015382.1"/>
    </source>
</evidence>
<dbReference type="Proteomes" id="UP001595851">
    <property type="component" value="Unassembled WGS sequence"/>
</dbReference>
<name>A0ABV8GRL9_9ACTN</name>
<dbReference type="PROSITE" id="PS51900">
    <property type="entry name" value="CB"/>
    <property type="match status" value="1"/>
</dbReference>
<feature type="compositionally biased region" description="Low complexity" evidence="2">
    <location>
        <begin position="114"/>
        <end position="132"/>
    </location>
</feature>
<accession>A0ABV8GRL9</accession>
<reference evidence="5" key="1">
    <citation type="journal article" date="2019" name="Int. J. Syst. Evol. Microbiol.">
        <title>The Global Catalogue of Microorganisms (GCM) 10K type strain sequencing project: providing services to taxonomists for standard genome sequencing and annotation.</title>
        <authorList>
            <consortium name="The Broad Institute Genomics Platform"/>
            <consortium name="The Broad Institute Genome Sequencing Center for Infectious Disease"/>
            <person name="Wu L."/>
            <person name="Ma J."/>
        </authorList>
    </citation>
    <scope>NUCLEOTIDE SEQUENCE [LARGE SCALE GENOMIC DNA]</scope>
    <source>
        <strain evidence="5">TBRC 1276</strain>
    </source>
</reference>
<evidence type="ECO:0000313" key="5">
    <source>
        <dbReference type="Proteomes" id="UP001595851"/>
    </source>
</evidence>
<keyword evidence="5" id="KW-1185">Reference proteome</keyword>
<dbReference type="RefSeq" id="WP_379535199.1">
    <property type="nucleotide sequence ID" value="NZ_JBHSBI010000044.1"/>
</dbReference>
<comment type="caution">
    <text evidence="4">The sequence shown here is derived from an EMBL/GenBank/DDBJ whole genome shotgun (WGS) entry which is preliminary data.</text>
</comment>
<protein>
    <recommendedName>
        <fullName evidence="3">Core-binding (CB) domain-containing protein</fullName>
    </recommendedName>
</protein>
<evidence type="ECO:0000256" key="2">
    <source>
        <dbReference type="SAM" id="MobiDB-lite"/>
    </source>
</evidence>
<dbReference type="InterPro" id="IPR044068">
    <property type="entry name" value="CB"/>
</dbReference>